<proteinExistence type="predicted"/>
<dbReference type="Proteomes" id="UP000516437">
    <property type="component" value="Chromosome 1"/>
</dbReference>
<gene>
    <name evidence="2" type="ORF">CJ030_MR1G003368</name>
</gene>
<evidence type="ECO:0000313" key="2">
    <source>
        <dbReference type="EMBL" id="KAB1226587.1"/>
    </source>
</evidence>
<feature type="compositionally biased region" description="Pro residues" evidence="1">
    <location>
        <begin position="37"/>
        <end position="49"/>
    </location>
</feature>
<reference evidence="2 3" key="1">
    <citation type="journal article" date="2019" name="Plant Biotechnol. J.">
        <title>The red bayberry genome and genetic basis of sex determination.</title>
        <authorList>
            <person name="Jia H.M."/>
            <person name="Jia H.J."/>
            <person name="Cai Q.L."/>
            <person name="Wang Y."/>
            <person name="Zhao H.B."/>
            <person name="Yang W.F."/>
            <person name="Wang G.Y."/>
            <person name="Li Y.H."/>
            <person name="Zhan D.L."/>
            <person name="Shen Y.T."/>
            <person name="Niu Q.F."/>
            <person name="Chang L."/>
            <person name="Qiu J."/>
            <person name="Zhao L."/>
            <person name="Xie H.B."/>
            <person name="Fu W.Y."/>
            <person name="Jin J."/>
            <person name="Li X.W."/>
            <person name="Jiao Y."/>
            <person name="Zhou C.C."/>
            <person name="Tu T."/>
            <person name="Chai C.Y."/>
            <person name="Gao J.L."/>
            <person name="Fan L.J."/>
            <person name="van de Weg E."/>
            <person name="Wang J.Y."/>
            <person name="Gao Z.S."/>
        </authorList>
    </citation>
    <scope>NUCLEOTIDE SEQUENCE [LARGE SCALE GENOMIC DNA]</scope>
    <source>
        <tissue evidence="2">Leaves</tissue>
    </source>
</reference>
<dbReference type="AlphaFoldDB" id="A0A6A1WS19"/>
<sequence length="89" mass="9926">MASGHHGTTTNTFLSTPTKTPSDKSASGMSRKHPHPNSNPPIPPPPPLLAPLASRPTTVSRRRPWLSDRNSRSQRSWPWEVNWTERAHS</sequence>
<organism evidence="2 3">
    <name type="scientific">Morella rubra</name>
    <name type="common">Chinese bayberry</name>
    <dbReference type="NCBI Taxonomy" id="262757"/>
    <lineage>
        <taxon>Eukaryota</taxon>
        <taxon>Viridiplantae</taxon>
        <taxon>Streptophyta</taxon>
        <taxon>Embryophyta</taxon>
        <taxon>Tracheophyta</taxon>
        <taxon>Spermatophyta</taxon>
        <taxon>Magnoliopsida</taxon>
        <taxon>eudicotyledons</taxon>
        <taxon>Gunneridae</taxon>
        <taxon>Pentapetalae</taxon>
        <taxon>rosids</taxon>
        <taxon>fabids</taxon>
        <taxon>Fagales</taxon>
        <taxon>Myricaceae</taxon>
        <taxon>Morella</taxon>
    </lineage>
</organism>
<keyword evidence="3" id="KW-1185">Reference proteome</keyword>
<name>A0A6A1WS19_9ROSI</name>
<evidence type="ECO:0000256" key="1">
    <source>
        <dbReference type="SAM" id="MobiDB-lite"/>
    </source>
</evidence>
<protein>
    <submittedName>
        <fullName evidence="2">Uncharacterized protein</fullName>
    </submittedName>
</protein>
<accession>A0A6A1WS19</accession>
<comment type="caution">
    <text evidence="2">The sequence shown here is derived from an EMBL/GenBank/DDBJ whole genome shotgun (WGS) entry which is preliminary data.</text>
</comment>
<evidence type="ECO:0000313" key="3">
    <source>
        <dbReference type="Proteomes" id="UP000516437"/>
    </source>
</evidence>
<feature type="region of interest" description="Disordered" evidence="1">
    <location>
        <begin position="1"/>
        <end position="89"/>
    </location>
</feature>
<feature type="compositionally biased region" description="Polar residues" evidence="1">
    <location>
        <begin position="1"/>
        <end position="28"/>
    </location>
</feature>
<dbReference type="EMBL" id="RXIC02000019">
    <property type="protein sequence ID" value="KAB1226587.1"/>
    <property type="molecule type" value="Genomic_DNA"/>
</dbReference>